<protein>
    <submittedName>
        <fullName evidence="1">Uncharacterized protein</fullName>
    </submittedName>
</protein>
<organism evidence="1">
    <name type="scientific">marine sediment metagenome</name>
    <dbReference type="NCBI Taxonomy" id="412755"/>
    <lineage>
        <taxon>unclassified sequences</taxon>
        <taxon>metagenomes</taxon>
        <taxon>ecological metagenomes</taxon>
    </lineage>
</organism>
<gene>
    <name evidence="1" type="ORF">LCGC14_0679550</name>
</gene>
<name>A0A0F9TA22_9ZZZZ</name>
<reference evidence="1" key="1">
    <citation type="journal article" date="2015" name="Nature">
        <title>Complex archaea that bridge the gap between prokaryotes and eukaryotes.</title>
        <authorList>
            <person name="Spang A."/>
            <person name="Saw J.H."/>
            <person name="Jorgensen S.L."/>
            <person name="Zaremba-Niedzwiedzka K."/>
            <person name="Martijn J."/>
            <person name="Lind A.E."/>
            <person name="van Eijk R."/>
            <person name="Schleper C."/>
            <person name="Guy L."/>
            <person name="Ettema T.J."/>
        </authorList>
    </citation>
    <scope>NUCLEOTIDE SEQUENCE</scope>
</reference>
<comment type="caution">
    <text evidence="1">The sequence shown here is derived from an EMBL/GenBank/DDBJ whole genome shotgun (WGS) entry which is preliminary data.</text>
</comment>
<dbReference type="AlphaFoldDB" id="A0A0F9TA22"/>
<evidence type="ECO:0000313" key="1">
    <source>
        <dbReference type="EMBL" id="KKN45796.1"/>
    </source>
</evidence>
<accession>A0A0F9TA22</accession>
<dbReference type="EMBL" id="LAZR01001367">
    <property type="protein sequence ID" value="KKN45796.1"/>
    <property type="molecule type" value="Genomic_DNA"/>
</dbReference>
<sequence length="85" mass="10059">MTALHICSAFLYIDLINLKRLNRVIALSTRIVRTMKSHKSCNPYPLKVSINRVFTHFYYMCSFFSVNKGYFIQAKFITNNCINWQ</sequence>
<proteinExistence type="predicted"/>